<evidence type="ECO:0000313" key="2">
    <source>
        <dbReference type="EMBL" id="ACN82682.1"/>
    </source>
</evidence>
<gene>
    <name evidence="2" type="ordered locus">BHWA1_00182</name>
</gene>
<dbReference type="PANTHER" id="PTHR36919">
    <property type="entry name" value="BLR1215 PROTEIN"/>
    <property type="match status" value="1"/>
</dbReference>
<dbReference type="Proteomes" id="UP000001803">
    <property type="component" value="Chromosome"/>
</dbReference>
<dbReference type="KEGG" id="bhy:BHWA1_00182"/>
<dbReference type="Gene3D" id="2.40.128.520">
    <property type="match status" value="1"/>
</dbReference>
<reference evidence="2 3" key="1">
    <citation type="journal article" date="2009" name="PLoS ONE">
        <title>Genome sequence of the pathogenic intestinal spirochete Brachyspira hyodysenteriae reveals adaptations to its lifestyle in the porcine large intestine.</title>
        <authorList>
            <person name="Bellgard M.I."/>
            <person name="Wanchanthuek P."/>
            <person name="La T."/>
            <person name="Ryan K."/>
            <person name="Moolhuijzen P."/>
            <person name="Albertyn Z."/>
            <person name="Shaban B."/>
            <person name="Motro Y."/>
            <person name="Dunn D.S."/>
            <person name="Schibeci D."/>
            <person name="Hunter A."/>
            <person name="Barrero R."/>
            <person name="Phillips N.D."/>
            <person name="Hampson D.J."/>
        </authorList>
    </citation>
    <scope>NUCLEOTIDE SEQUENCE [LARGE SCALE GENOMIC DNA]</scope>
    <source>
        <strain evidence="3">ATCC 49526 / WA1</strain>
    </source>
</reference>
<dbReference type="PANTHER" id="PTHR36919:SF2">
    <property type="entry name" value="BLL6627 PROTEIN"/>
    <property type="match status" value="1"/>
</dbReference>
<proteinExistence type="predicted"/>
<organism evidence="2 3">
    <name type="scientific">Brachyspira hyodysenteriae (strain ATCC 49526 / WA1)</name>
    <dbReference type="NCBI Taxonomy" id="565034"/>
    <lineage>
        <taxon>Bacteria</taxon>
        <taxon>Pseudomonadati</taxon>
        <taxon>Spirochaetota</taxon>
        <taxon>Spirochaetia</taxon>
        <taxon>Brachyspirales</taxon>
        <taxon>Brachyspiraceae</taxon>
        <taxon>Brachyspira</taxon>
    </lineage>
</organism>
<accession>A0A3B6V820</accession>
<dbReference type="Pfam" id="PF09917">
    <property type="entry name" value="DUF2147"/>
    <property type="match status" value="1"/>
</dbReference>
<feature type="domain" description="DUF2147" evidence="1">
    <location>
        <begin position="49"/>
        <end position="151"/>
    </location>
</feature>
<protein>
    <recommendedName>
        <fullName evidence="1">DUF2147 domain-containing protein</fullName>
    </recommendedName>
</protein>
<dbReference type="AlphaFoldDB" id="A0A3B6V820"/>
<dbReference type="STRING" id="565034.BHWA1_00182"/>
<evidence type="ECO:0000313" key="3">
    <source>
        <dbReference type="Proteomes" id="UP000001803"/>
    </source>
</evidence>
<name>A0A3B6V820_BRAHW</name>
<dbReference type="InterPro" id="IPR019223">
    <property type="entry name" value="DUF2147"/>
</dbReference>
<evidence type="ECO:0000259" key="1">
    <source>
        <dbReference type="Pfam" id="PF09917"/>
    </source>
</evidence>
<dbReference type="EMBL" id="CP001357">
    <property type="protein sequence ID" value="ACN82682.1"/>
    <property type="molecule type" value="Genomic_DNA"/>
</dbReference>
<sequence>MNLDYKMRNNILSIIFIIIFSSLLYGQNNAKDVEGFWGMPEKPKGRMKVAKIIVIDNKVYAYGIALHNDVKSTLDIHNPNKSLRDKDLKGLIFIYDIEFKDGEWQTGRIYHTDQGSTYYAKISLSDDKKTLYLKASLDKKGIVGATVEWTRLSKEESNKYSDIPVNQLRTIEGKGI</sequence>
<keyword evidence="3" id="KW-1185">Reference proteome</keyword>